<reference evidence="2 3" key="1">
    <citation type="submission" date="2019-03" db="EMBL/GenBank/DDBJ databases">
        <title>Draft genome sequences of novel Actinobacteria.</title>
        <authorList>
            <person name="Sahin N."/>
            <person name="Ay H."/>
            <person name="Saygin H."/>
        </authorList>
    </citation>
    <scope>NUCLEOTIDE SEQUENCE [LARGE SCALE GENOMIC DNA]</scope>
    <source>
        <strain evidence="2 3">CH32</strain>
    </source>
</reference>
<accession>A0A4R4Y2Y4</accession>
<dbReference type="PANTHER" id="PTHR36440">
    <property type="entry name" value="PUTATIVE (AFU_ORTHOLOGUE AFUA_8G07350)-RELATED"/>
    <property type="match status" value="1"/>
</dbReference>
<dbReference type="Pfam" id="PF07883">
    <property type="entry name" value="Cupin_2"/>
    <property type="match status" value="1"/>
</dbReference>
<proteinExistence type="predicted"/>
<dbReference type="PANTHER" id="PTHR36440:SF1">
    <property type="entry name" value="PUTATIVE (AFU_ORTHOLOGUE AFUA_8G07350)-RELATED"/>
    <property type="match status" value="1"/>
</dbReference>
<comment type="caution">
    <text evidence="2">The sequence shown here is derived from an EMBL/GenBank/DDBJ whole genome shotgun (WGS) entry which is preliminary data.</text>
</comment>
<feature type="domain" description="Cupin type-2" evidence="1">
    <location>
        <begin position="40"/>
        <end position="101"/>
    </location>
</feature>
<dbReference type="Gene3D" id="2.60.120.10">
    <property type="entry name" value="Jelly Rolls"/>
    <property type="match status" value="1"/>
</dbReference>
<evidence type="ECO:0000259" key="1">
    <source>
        <dbReference type="Pfam" id="PF07883"/>
    </source>
</evidence>
<protein>
    <submittedName>
        <fullName evidence="2">Cupin domain-containing protein</fullName>
    </submittedName>
</protein>
<organism evidence="2 3">
    <name type="scientific">Nonomuraea terrae</name>
    <dbReference type="NCBI Taxonomy" id="2530383"/>
    <lineage>
        <taxon>Bacteria</taxon>
        <taxon>Bacillati</taxon>
        <taxon>Actinomycetota</taxon>
        <taxon>Actinomycetes</taxon>
        <taxon>Streptosporangiales</taxon>
        <taxon>Streptosporangiaceae</taxon>
        <taxon>Nonomuraea</taxon>
    </lineage>
</organism>
<dbReference type="EMBL" id="SMKQ01000178">
    <property type="protein sequence ID" value="TDD38416.1"/>
    <property type="molecule type" value="Genomic_DNA"/>
</dbReference>
<dbReference type="InterPro" id="IPR014710">
    <property type="entry name" value="RmlC-like_jellyroll"/>
</dbReference>
<dbReference type="InterPro" id="IPR011051">
    <property type="entry name" value="RmlC_Cupin_sf"/>
</dbReference>
<name>A0A4R4Y2Y4_9ACTN</name>
<dbReference type="SUPFAM" id="SSF51182">
    <property type="entry name" value="RmlC-like cupins"/>
    <property type="match status" value="1"/>
</dbReference>
<dbReference type="InterPro" id="IPR053146">
    <property type="entry name" value="QDO-like"/>
</dbReference>
<evidence type="ECO:0000313" key="3">
    <source>
        <dbReference type="Proteomes" id="UP000295302"/>
    </source>
</evidence>
<dbReference type="RefSeq" id="WP_132619977.1">
    <property type="nucleotide sequence ID" value="NZ_SMKQ01000178.1"/>
</dbReference>
<dbReference type="OrthoDB" id="4227163at2"/>
<keyword evidence="3" id="KW-1185">Reference proteome</keyword>
<evidence type="ECO:0000313" key="2">
    <source>
        <dbReference type="EMBL" id="TDD38416.1"/>
    </source>
</evidence>
<sequence length="154" mass="16676">MSVALVRNPGDGPVFRYYHVPIEQVVSTDETDGVVTATRFTLDRAGAPPLHTHSREDESWVVLSGRVRFWVGSDSLDKCDVHDAEPGAYIHGPRSVPHTLQPITSTATILQINHPGAIEGYFKGIGPADGRHDAENADLLTEYGVVVLDDPPPA</sequence>
<dbReference type="Proteomes" id="UP000295302">
    <property type="component" value="Unassembled WGS sequence"/>
</dbReference>
<dbReference type="AlphaFoldDB" id="A0A4R4Y2Y4"/>
<dbReference type="InterPro" id="IPR013096">
    <property type="entry name" value="Cupin_2"/>
</dbReference>
<gene>
    <name evidence="2" type="ORF">E1286_36360</name>
</gene>